<comment type="similarity">
    <text evidence="3">Belongs to the bacterial histone-like protein family.</text>
</comment>
<protein>
    <submittedName>
        <fullName evidence="4">DNA-binding protein HBsu</fullName>
    </submittedName>
</protein>
<dbReference type="InterPro" id="IPR000119">
    <property type="entry name" value="Hist_DNA-bd"/>
</dbReference>
<dbReference type="PRINTS" id="PR01727">
    <property type="entry name" value="DNABINDINGHU"/>
</dbReference>
<keyword evidence="2 4" id="KW-0238">DNA-binding</keyword>
<evidence type="ECO:0000313" key="4">
    <source>
        <dbReference type="EMBL" id="CAA9369965.1"/>
    </source>
</evidence>
<accession>A0A6J4N165</accession>
<evidence type="ECO:0000256" key="2">
    <source>
        <dbReference type="ARBA" id="ARBA00023125"/>
    </source>
</evidence>
<dbReference type="GO" id="GO:0030261">
    <property type="term" value="P:chromosome condensation"/>
    <property type="evidence" value="ECO:0007669"/>
    <property type="project" value="UniProtKB-KW"/>
</dbReference>
<dbReference type="Gene3D" id="4.10.520.10">
    <property type="entry name" value="IHF-like DNA-binding proteins"/>
    <property type="match status" value="1"/>
</dbReference>
<name>A0A6J4N165_9CHLR</name>
<dbReference type="PANTHER" id="PTHR33175:SF3">
    <property type="entry name" value="DNA-BINDING PROTEIN HU-BETA"/>
    <property type="match status" value="1"/>
</dbReference>
<dbReference type="SUPFAM" id="SSF47729">
    <property type="entry name" value="IHF-like DNA-binding proteins"/>
    <property type="match status" value="1"/>
</dbReference>
<organism evidence="4">
    <name type="scientific">uncultured Chloroflexia bacterium</name>
    <dbReference type="NCBI Taxonomy" id="1672391"/>
    <lineage>
        <taxon>Bacteria</taxon>
        <taxon>Bacillati</taxon>
        <taxon>Chloroflexota</taxon>
        <taxon>Chloroflexia</taxon>
        <taxon>environmental samples</taxon>
    </lineage>
</organism>
<dbReference type="CDD" id="cd13831">
    <property type="entry name" value="HU"/>
    <property type="match status" value="1"/>
</dbReference>
<dbReference type="Pfam" id="PF00216">
    <property type="entry name" value="Bac_DNA_binding"/>
    <property type="match status" value="1"/>
</dbReference>
<dbReference type="EMBL" id="CADCTR010002809">
    <property type="protein sequence ID" value="CAA9369965.1"/>
    <property type="molecule type" value="Genomic_DNA"/>
</dbReference>
<dbReference type="GO" id="GO:0005829">
    <property type="term" value="C:cytosol"/>
    <property type="evidence" value="ECO:0007669"/>
    <property type="project" value="TreeGrafter"/>
</dbReference>
<keyword evidence="1" id="KW-0226">DNA condensation</keyword>
<dbReference type="GO" id="GO:0030527">
    <property type="term" value="F:structural constituent of chromatin"/>
    <property type="evidence" value="ECO:0007669"/>
    <property type="project" value="InterPro"/>
</dbReference>
<dbReference type="PANTHER" id="PTHR33175">
    <property type="entry name" value="DNA-BINDING PROTEIN HU"/>
    <property type="match status" value="1"/>
</dbReference>
<dbReference type="GO" id="GO:0003677">
    <property type="term" value="F:DNA binding"/>
    <property type="evidence" value="ECO:0007669"/>
    <property type="project" value="UniProtKB-KW"/>
</dbReference>
<proteinExistence type="inferred from homology"/>
<dbReference type="InterPro" id="IPR010992">
    <property type="entry name" value="IHF-like_DNA-bd_dom_sf"/>
</dbReference>
<sequence>MANISKADLVKELAEQTNMGQKDVKALVDGMLGSISSHLRQGNKVQLTGFGTFEVRERSARTGVKPGTTEKIEIPASKFPAFKAGKSLKDELG</sequence>
<dbReference type="SMART" id="SM00411">
    <property type="entry name" value="BHL"/>
    <property type="match status" value="1"/>
</dbReference>
<gene>
    <name evidence="4" type="ORF">AVDCRST_MAG93-8342</name>
</gene>
<evidence type="ECO:0000256" key="3">
    <source>
        <dbReference type="RuleBase" id="RU003939"/>
    </source>
</evidence>
<dbReference type="PROSITE" id="PS00045">
    <property type="entry name" value="HISTONE_LIKE"/>
    <property type="match status" value="1"/>
</dbReference>
<evidence type="ECO:0000256" key="1">
    <source>
        <dbReference type="ARBA" id="ARBA00023067"/>
    </source>
</evidence>
<dbReference type="InterPro" id="IPR020816">
    <property type="entry name" value="Histone-like_DNA-bd_CS"/>
</dbReference>
<dbReference type="AlphaFoldDB" id="A0A6J4N165"/>
<reference evidence="4" key="1">
    <citation type="submission" date="2020-02" db="EMBL/GenBank/DDBJ databases">
        <authorList>
            <person name="Meier V. D."/>
        </authorList>
    </citation>
    <scope>NUCLEOTIDE SEQUENCE</scope>
    <source>
        <strain evidence="4">AVDCRST_MAG93</strain>
    </source>
</reference>